<keyword evidence="4" id="KW-1185">Reference proteome</keyword>
<dbReference type="InterPro" id="IPR002933">
    <property type="entry name" value="Peptidase_M20"/>
</dbReference>
<keyword evidence="1" id="KW-0378">Hydrolase</keyword>
<reference evidence="3 4" key="1">
    <citation type="submission" date="2021-03" db="EMBL/GenBank/DDBJ databases">
        <title>Genomic and phenotypic characterization of Chloracidobacterium isolates provides evidence for multiple species.</title>
        <authorList>
            <person name="Saini M.K."/>
            <person name="Costas A.M.G."/>
            <person name="Tank M."/>
            <person name="Bryant D.A."/>
        </authorList>
    </citation>
    <scope>NUCLEOTIDE SEQUENCE [LARGE SCALE GENOMIC DNA]</scope>
    <source>
        <strain evidence="3 4">N</strain>
    </source>
</reference>
<proteinExistence type="predicted"/>
<dbReference type="SUPFAM" id="SSF55031">
    <property type="entry name" value="Bacterial exopeptidase dimerisation domain"/>
    <property type="match status" value="1"/>
</dbReference>
<organism evidence="3 4">
    <name type="scientific">Chloracidobacterium sp. N</name>
    <dbReference type="NCBI Taxonomy" id="2821540"/>
    <lineage>
        <taxon>Bacteria</taxon>
        <taxon>Pseudomonadati</taxon>
        <taxon>Acidobacteriota</taxon>
        <taxon>Terriglobia</taxon>
        <taxon>Terriglobales</taxon>
        <taxon>Acidobacteriaceae</taxon>
        <taxon>Chloracidobacterium</taxon>
        <taxon>Chloracidobacterium aggregatum</taxon>
    </lineage>
</organism>
<protein>
    <submittedName>
        <fullName evidence="3">Amidohydrolase</fullName>
    </submittedName>
</protein>
<evidence type="ECO:0000256" key="1">
    <source>
        <dbReference type="ARBA" id="ARBA00022801"/>
    </source>
</evidence>
<dbReference type="PANTHER" id="PTHR11014">
    <property type="entry name" value="PEPTIDASE M20 FAMILY MEMBER"/>
    <property type="match status" value="1"/>
</dbReference>
<sequence>MPDDAVTTSTHPRSFDSVKHRDRYVADLVAHLEPRLIATRRELHQHPELSNREVRTSRFLLHRLREIGGFELRTNVAHHGIVATLHGRQPGRVVGIRADMDALPIDEPPGLPFASTVPGVMHACGHDVHMTVALGTAEVLARLRQYFCGTVRFFFQPAEEGPPPGEVGGAKLMLDEGALEPQRPDAMFALHCYPPLAAGQLGYNEGVMMSSCDRFTITVRGRMAHGAYPHRGVDAIVVASTIVMMLQTIRSRMIDAQQPMVLTVGRMQGGRRYNIVADEVILEGTVRAFDETVRTETEHLIHQIVSNAAAGSGASCDIRYERLVPPLVNDRALVEQMLPTLRRVAGDERVIEHAPRMGAEDFAYFARAVPAMFYSLGVSNHTAGIDGDIHTPRFAVDEVSIAAGVRAMSALALDFLAA</sequence>
<dbReference type="Pfam" id="PF07687">
    <property type="entry name" value="M20_dimer"/>
    <property type="match status" value="1"/>
</dbReference>
<feature type="domain" description="Peptidase M20 dimerisation" evidence="2">
    <location>
        <begin position="215"/>
        <end position="309"/>
    </location>
</feature>
<dbReference type="NCBIfam" id="TIGR01891">
    <property type="entry name" value="amidohydrolases"/>
    <property type="match status" value="1"/>
</dbReference>
<dbReference type="CDD" id="cd03886">
    <property type="entry name" value="M20_Acy1"/>
    <property type="match status" value="1"/>
</dbReference>
<dbReference type="Gene3D" id="3.40.630.10">
    <property type="entry name" value="Zn peptidases"/>
    <property type="match status" value="1"/>
</dbReference>
<dbReference type="Proteomes" id="UP000677668">
    <property type="component" value="Chromosome 2"/>
</dbReference>
<dbReference type="InterPro" id="IPR011650">
    <property type="entry name" value="Peptidase_M20_dimer"/>
</dbReference>
<dbReference type="Pfam" id="PF01546">
    <property type="entry name" value="Peptidase_M20"/>
    <property type="match status" value="1"/>
</dbReference>
<evidence type="ECO:0000313" key="4">
    <source>
        <dbReference type="Proteomes" id="UP000677668"/>
    </source>
</evidence>
<accession>A0ABX8B6W1</accession>
<dbReference type="PANTHER" id="PTHR11014:SF63">
    <property type="entry name" value="METALLOPEPTIDASE, PUTATIVE (AFU_ORTHOLOGUE AFUA_6G09600)-RELATED"/>
    <property type="match status" value="1"/>
</dbReference>
<dbReference type="Gene3D" id="3.30.70.360">
    <property type="match status" value="1"/>
</dbReference>
<gene>
    <name evidence="3" type="ORF">J8C05_15105</name>
</gene>
<dbReference type="InterPro" id="IPR017439">
    <property type="entry name" value="Amidohydrolase"/>
</dbReference>
<dbReference type="RefSeq" id="WP_211423566.1">
    <property type="nucleotide sequence ID" value="NZ_CP072643.1"/>
</dbReference>
<evidence type="ECO:0000313" key="3">
    <source>
        <dbReference type="EMBL" id="QUV95336.1"/>
    </source>
</evidence>
<evidence type="ECO:0000259" key="2">
    <source>
        <dbReference type="Pfam" id="PF07687"/>
    </source>
</evidence>
<dbReference type="PIRSF" id="PIRSF005962">
    <property type="entry name" value="Pept_M20D_amidohydro"/>
    <property type="match status" value="1"/>
</dbReference>
<dbReference type="SUPFAM" id="SSF53187">
    <property type="entry name" value="Zn-dependent exopeptidases"/>
    <property type="match status" value="1"/>
</dbReference>
<dbReference type="InterPro" id="IPR036264">
    <property type="entry name" value="Bact_exopeptidase_dim_dom"/>
</dbReference>
<dbReference type="EMBL" id="CP072643">
    <property type="protein sequence ID" value="QUV95336.1"/>
    <property type="molecule type" value="Genomic_DNA"/>
</dbReference>
<name>A0ABX8B6W1_9BACT</name>